<feature type="region of interest" description="Disordered" evidence="1">
    <location>
        <begin position="207"/>
        <end position="255"/>
    </location>
</feature>
<evidence type="ECO:0000256" key="1">
    <source>
        <dbReference type="SAM" id="MobiDB-lite"/>
    </source>
</evidence>
<dbReference type="GO" id="GO:0051893">
    <property type="term" value="P:regulation of focal adhesion assembly"/>
    <property type="evidence" value="ECO:0007669"/>
    <property type="project" value="TreeGrafter"/>
</dbReference>
<reference evidence="3" key="1">
    <citation type="submission" date="2013-09" db="EMBL/GenBank/DDBJ databases">
        <title>The Genome Sequence of Anopheles maculatus species B.</title>
        <authorList>
            <consortium name="The Broad Institute Genomics Platform"/>
            <person name="Neafsey D.E."/>
            <person name="Besansky N."/>
            <person name="Howell P."/>
            <person name="Walton C."/>
            <person name="Young S.K."/>
            <person name="Zeng Q."/>
            <person name="Gargeya S."/>
            <person name="Fitzgerald M."/>
            <person name="Haas B."/>
            <person name="Abouelleil A."/>
            <person name="Allen A.W."/>
            <person name="Alvarado L."/>
            <person name="Arachchi H.M."/>
            <person name="Berlin A.M."/>
            <person name="Chapman S.B."/>
            <person name="Gainer-Dewar J."/>
            <person name="Goldberg J."/>
            <person name="Griggs A."/>
            <person name="Gujja S."/>
            <person name="Hansen M."/>
            <person name="Howarth C."/>
            <person name="Imamovic A."/>
            <person name="Ireland A."/>
            <person name="Larimer J."/>
            <person name="McCowan C."/>
            <person name="Murphy C."/>
            <person name="Pearson M."/>
            <person name="Poon T.W."/>
            <person name="Priest M."/>
            <person name="Roberts A."/>
            <person name="Saif S."/>
            <person name="Shea T."/>
            <person name="Sisk P."/>
            <person name="Sykes S."/>
            <person name="Wortman J."/>
            <person name="Nusbaum C."/>
            <person name="Birren B."/>
        </authorList>
    </citation>
    <scope>NUCLEOTIDE SEQUENCE [LARGE SCALE GENOMIC DNA]</scope>
    <source>
        <strain evidence="3">maculatus3</strain>
    </source>
</reference>
<organism evidence="2 3">
    <name type="scientific">Anopheles maculatus</name>
    <dbReference type="NCBI Taxonomy" id="74869"/>
    <lineage>
        <taxon>Eukaryota</taxon>
        <taxon>Metazoa</taxon>
        <taxon>Ecdysozoa</taxon>
        <taxon>Arthropoda</taxon>
        <taxon>Hexapoda</taxon>
        <taxon>Insecta</taxon>
        <taxon>Pterygota</taxon>
        <taxon>Neoptera</taxon>
        <taxon>Endopterygota</taxon>
        <taxon>Diptera</taxon>
        <taxon>Nematocera</taxon>
        <taxon>Culicoidea</taxon>
        <taxon>Culicidae</taxon>
        <taxon>Anophelinae</taxon>
        <taxon>Anopheles</taxon>
        <taxon>Anopheles maculatus group</taxon>
    </lineage>
</organism>
<feature type="compositionally biased region" description="Low complexity" evidence="1">
    <location>
        <begin position="12"/>
        <end position="27"/>
    </location>
</feature>
<dbReference type="GO" id="GO:0032034">
    <property type="term" value="F:myosin II head/neck binding"/>
    <property type="evidence" value="ECO:0007669"/>
    <property type="project" value="TreeGrafter"/>
</dbReference>
<feature type="region of interest" description="Disordered" evidence="1">
    <location>
        <begin position="145"/>
        <end position="165"/>
    </location>
</feature>
<feature type="region of interest" description="Disordered" evidence="1">
    <location>
        <begin position="64"/>
        <end position="83"/>
    </location>
</feature>
<dbReference type="AlphaFoldDB" id="A0A182SQ82"/>
<dbReference type="GO" id="GO:0001725">
    <property type="term" value="C:stress fiber"/>
    <property type="evidence" value="ECO:0007669"/>
    <property type="project" value="TreeGrafter"/>
</dbReference>
<reference evidence="2" key="2">
    <citation type="submission" date="2020-05" db="UniProtKB">
        <authorList>
            <consortium name="EnsemblMetazoa"/>
        </authorList>
    </citation>
    <scope>IDENTIFICATION</scope>
    <source>
        <strain evidence="2">maculatus3</strain>
    </source>
</reference>
<feature type="region of interest" description="Disordered" evidence="1">
    <location>
        <begin position="1"/>
        <end position="30"/>
    </location>
</feature>
<name>A0A182SQ82_9DIPT</name>
<dbReference type="PANTHER" id="PTHR15551">
    <property type="entry name" value="LIM DOMAIN ONLY 7"/>
    <property type="match status" value="1"/>
</dbReference>
<evidence type="ECO:0008006" key="4">
    <source>
        <dbReference type="Google" id="ProtNLM"/>
    </source>
</evidence>
<sequence>MGSLHRESMPNLSHVAVSSSHPSSLSSYGEEYSANSATSFDGTCWPPVVDHRQAQGHAFFDKRPAVAPRPTMNGVPDRTSLPPGVPRYPGGQQRMSNNVFEQHPKDSKQITQQQAMVSRGQGAGGGANNTTLYGQHWLVQEAEQRRIEQHQKSNSNNSNNNAKRPLPKFVIDAITQRVQKLNAGSPENSDRSNLSEDSDLAMINSMKHHHHHPSQSMVSPPSHHHLHHHQQPLPPPIPPQQQQQQQQKYSNTSDKVLSVSGKKECSHCRIELGKGAAMAIESLGLFYHIECFKCC</sequence>
<dbReference type="PANTHER" id="PTHR15551:SF3">
    <property type="entry name" value="LIM AND CALPONIN HOMOLOGY DOMAINS-CONTAINING PROTEIN 1"/>
    <property type="match status" value="1"/>
</dbReference>
<evidence type="ECO:0000313" key="2">
    <source>
        <dbReference type="EnsemblMetazoa" id="AMAM011237-PA"/>
    </source>
</evidence>
<accession>A0A182SQ82</accession>
<proteinExistence type="predicted"/>
<dbReference type="EnsemblMetazoa" id="AMAM011237-RA">
    <property type="protein sequence ID" value="AMAM011237-PA"/>
    <property type="gene ID" value="AMAM011237"/>
</dbReference>
<protein>
    <recommendedName>
        <fullName evidence="4">LIM zinc-binding domain-containing protein</fullName>
    </recommendedName>
</protein>
<dbReference type="VEuPathDB" id="VectorBase:AMAM011237"/>
<dbReference type="GO" id="GO:0051496">
    <property type="term" value="P:positive regulation of stress fiber assembly"/>
    <property type="evidence" value="ECO:0007669"/>
    <property type="project" value="TreeGrafter"/>
</dbReference>
<keyword evidence="3" id="KW-1185">Reference proteome</keyword>
<dbReference type="Proteomes" id="UP000075901">
    <property type="component" value="Unassembled WGS sequence"/>
</dbReference>
<evidence type="ECO:0000313" key="3">
    <source>
        <dbReference type="Proteomes" id="UP000075901"/>
    </source>
</evidence>